<dbReference type="PANTHER" id="PTHR34404">
    <property type="entry name" value="REGULATORY PROTEIN, FMDB FAMILY"/>
    <property type="match status" value="1"/>
</dbReference>
<dbReference type="EMBL" id="BAABGA010000054">
    <property type="protein sequence ID" value="GAA4460996.1"/>
    <property type="molecule type" value="Genomic_DNA"/>
</dbReference>
<evidence type="ECO:0000313" key="3">
    <source>
        <dbReference type="EMBL" id="GAA4460996.1"/>
    </source>
</evidence>
<evidence type="ECO:0000313" key="4">
    <source>
        <dbReference type="Proteomes" id="UP001500840"/>
    </source>
</evidence>
<dbReference type="RefSeq" id="WP_339938043.1">
    <property type="nucleotide sequence ID" value="NZ_BAABGA010000054.1"/>
</dbReference>
<dbReference type="PANTHER" id="PTHR34404:SF2">
    <property type="entry name" value="CONSERVED SERINE RICH PROTEIN"/>
    <property type="match status" value="1"/>
</dbReference>
<dbReference type="InterPro" id="IPR013429">
    <property type="entry name" value="Regulatory_FmdB_Zinc_ribbon"/>
</dbReference>
<reference evidence="4" key="1">
    <citation type="journal article" date="2019" name="Int. J. Syst. Evol. Microbiol.">
        <title>The Global Catalogue of Microorganisms (GCM) 10K type strain sequencing project: providing services to taxonomists for standard genome sequencing and annotation.</title>
        <authorList>
            <consortium name="The Broad Institute Genomics Platform"/>
            <consortium name="The Broad Institute Genome Sequencing Center for Infectious Disease"/>
            <person name="Wu L."/>
            <person name="Ma J."/>
        </authorList>
    </citation>
    <scope>NUCLEOTIDE SEQUENCE [LARGE SCALE GENOMIC DNA]</scope>
    <source>
        <strain evidence="4">JCM 17759</strain>
    </source>
</reference>
<dbReference type="Proteomes" id="UP001500840">
    <property type="component" value="Unassembled WGS sequence"/>
</dbReference>
<feature type="domain" description="Putative regulatory protein FmdB zinc ribbon" evidence="2">
    <location>
        <begin position="1"/>
        <end position="42"/>
    </location>
</feature>
<dbReference type="NCBIfam" id="TIGR02605">
    <property type="entry name" value="CxxC_CxxC_SSSS"/>
    <property type="match status" value="1"/>
</dbReference>
<accession>A0ABP8N741</accession>
<dbReference type="SMART" id="SM00834">
    <property type="entry name" value="CxxC_CXXC_SSSS"/>
    <property type="match status" value="1"/>
</dbReference>
<comment type="caution">
    <text evidence="3">The sequence shown here is derived from an EMBL/GenBank/DDBJ whole genome shotgun (WGS) entry which is preliminary data.</text>
</comment>
<protein>
    <recommendedName>
        <fullName evidence="2">Putative regulatory protein FmdB zinc ribbon domain-containing protein</fullName>
    </recommendedName>
</protein>
<proteinExistence type="predicted"/>
<feature type="compositionally biased region" description="Basic and acidic residues" evidence="1">
    <location>
        <begin position="81"/>
        <end position="102"/>
    </location>
</feature>
<evidence type="ECO:0000259" key="2">
    <source>
        <dbReference type="SMART" id="SM00834"/>
    </source>
</evidence>
<dbReference type="Pfam" id="PF09723">
    <property type="entry name" value="Zn_ribbon_8"/>
    <property type="match status" value="1"/>
</dbReference>
<feature type="region of interest" description="Disordered" evidence="1">
    <location>
        <begin position="66"/>
        <end position="102"/>
    </location>
</feature>
<gene>
    <name evidence="3" type="ORF">GCM10023156_42800</name>
</gene>
<sequence>MPTYDYECDACGHTMELFQGINDPVEKKCPECKKNKLKRLFGAGAAIVFKGSGFYQTDYRSEGYKKAAKADKSSTSSSSKSESKASKSESKASKPAKPKSDS</sequence>
<name>A0ABP8N741_9BACT</name>
<evidence type="ECO:0000256" key="1">
    <source>
        <dbReference type="SAM" id="MobiDB-lite"/>
    </source>
</evidence>
<organism evidence="3 4">
    <name type="scientific">Novipirellula rosea</name>
    <dbReference type="NCBI Taxonomy" id="1031540"/>
    <lineage>
        <taxon>Bacteria</taxon>
        <taxon>Pseudomonadati</taxon>
        <taxon>Planctomycetota</taxon>
        <taxon>Planctomycetia</taxon>
        <taxon>Pirellulales</taxon>
        <taxon>Pirellulaceae</taxon>
        <taxon>Novipirellula</taxon>
    </lineage>
</organism>
<keyword evidence="4" id="KW-1185">Reference proteome</keyword>